<dbReference type="EMBL" id="AKHW03000787">
    <property type="protein sequence ID" value="KYO44399.1"/>
    <property type="molecule type" value="Genomic_DNA"/>
</dbReference>
<evidence type="ECO:0000313" key="2">
    <source>
        <dbReference type="EMBL" id="KYO44399.1"/>
    </source>
</evidence>
<organism evidence="2 3">
    <name type="scientific">Alligator mississippiensis</name>
    <name type="common">American alligator</name>
    <dbReference type="NCBI Taxonomy" id="8496"/>
    <lineage>
        <taxon>Eukaryota</taxon>
        <taxon>Metazoa</taxon>
        <taxon>Chordata</taxon>
        <taxon>Craniata</taxon>
        <taxon>Vertebrata</taxon>
        <taxon>Euteleostomi</taxon>
        <taxon>Archelosauria</taxon>
        <taxon>Archosauria</taxon>
        <taxon>Crocodylia</taxon>
        <taxon>Alligatoridae</taxon>
        <taxon>Alligatorinae</taxon>
        <taxon>Alligator</taxon>
    </lineage>
</organism>
<protein>
    <submittedName>
        <fullName evidence="2">Uncharacterized protein</fullName>
    </submittedName>
</protein>
<dbReference type="Proteomes" id="UP000050525">
    <property type="component" value="Unassembled WGS sequence"/>
</dbReference>
<feature type="region of interest" description="Disordered" evidence="1">
    <location>
        <begin position="1"/>
        <end position="77"/>
    </location>
</feature>
<gene>
    <name evidence="2" type="ORF">Y1Q_0018496</name>
</gene>
<proteinExistence type="predicted"/>
<sequence length="77" mass="7959">MGSGGVDQTNVGSEDENRELGQTTGDCKPPRTTASVQSRGRSSGGTQLCPLPGDVTSKLESPRDTMNGHCLRALGTP</sequence>
<dbReference type="AlphaFoldDB" id="A0A151P634"/>
<feature type="compositionally biased region" description="Polar residues" evidence="1">
    <location>
        <begin position="32"/>
        <end position="46"/>
    </location>
</feature>
<accession>A0A151P634</accession>
<comment type="caution">
    <text evidence="2">The sequence shown here is derived from an EMBL/GenBank/DDBJ whole genome shotgun (WGS) entry which is preliminary data.</text>
</comment>
<feature type="compositionally biased region" description="Polar residues" evidence="1">
    <location>
        <begin position="1"/>
        <end position="12"/>
    </location>
</feature>
<evidence type="ECO:0000313" key="3">
    <source>
        <dbReference type="Proteomes" id="UP000050525"/>
    </source>
</evidence>
<evidence type="ECO:0000256" key="1">
    <source>
        <dbReference type="SAM" id="MobiDB-lite"/>
    </source>
</evidence>
<reference evidence="2 3" key="1">
    <citation type="journal article" date="2012" name="Genome Biol.">
        <title>Sequencing three crocodilian genomes to illuminate the evolution of archosaurs and amniotes.</title>
        <authorList>
            <person name="St John J.A."/>
            <person name="Braun E.L."/>
            <person name="Isberg S.R."/>
            <person name="Miles L.G."/>
            <person name="Chong A.Y."/>
            <person name="Gongora J."/>
            <person name="Dalzell P."/>
            <person name="Moran C."/>
            <person name="Bed'hom B."/>
            <person name="Abzhanov A."/>
            <person name="Burgess S.C."/>
            <person name="Cooksey A.M."/>
            <person name="Castoe T.A."/>
            <person name="Crawford N.G."/>
            <person name="Densmore L.D."/>
            <person name="Drew J.C."/>
            <person name="Edwards S.V."/>
            <person name="Faircloth B.C."/>
            <person name="Fujita M.K."/>
            <person name="Greenwold M.J."/>
            <person name="Hoffmann F.G."/>
            <person name="Howard J.M."/>
            <person name="Iguchi T."/>
            <person name="Janes D.E."/>
            <person name="Khan S.Y."/>
            <person name="Kohno S."/>
            <person name="de Koning A.J."/>
            <person name="Lance S.L."/>
            <person name="McCarthy F.M."/>
            <person name="McCormack J.E."/>
            <person name="Merchant M.E."/>
            <person name="Peterson D.G."/>
            <person name="Pollock D.D."/>
            <person name="Pourmand N."/>
            <person name="Raney B.J."/>
            <person name="Roessler K.A."/>
            <person name="Sanford J.R."/>
            <person name="Sawyer R.H."/>
            <person name="Schmidt C.J."/>
            <person name="Triplett E.W."/>
            <person name="Tuberville T.D."/>
            <person name="Venegas-Anaya M."/>
            <person name="Howard J.T."/>
            <person name="Jarvis E.D."/>
            <person name="Guillette L.J.Jr."/>
            <person name="Glenn T.C."/>
            <person name="Green R.E."/>
            <person name="Ray D.A."/>
        </authorList>
    </citation>
    <scope>NUCLEOTIDE SEQUENCE [LARGE SCALE GENOMIC DNA]</scope>
    <source>
        <strain evidence="2">KSC_2009_1</strain>
    </source>
</reference>
<keyword evidence="3" id="KW-1185">Reference proteome</keyword>
<name>A0A151P634_ALLMI</name>